<feature type="region of interest" description="Disordered" evidence="1">
    <location>
        <begin position="130"/>
        <end position="163"/>
    </location>
</feature>
<evidence type="ECO:0000256" key="1">
    <source>
        <dbReference type="SAM" id="MobiDB-lite"/>
    </source>
</evidence>
<protein>
    <submittedName>
        <fullName evidence="2">ORF3</fullName>
    </submittedName>
</protein>
<feature type="compositionally biased region" description="Basic and acidic residues" evidence="1">
    <location>
        <begin position="153"/>
        <end position="163"/>
    </location>
</feature>
<feature type="region of interest" description="Disordered" evidence="1">
    <location>
        <begin position="79"/>
        <end position="98"/>
    </location>
</feature>
<proteinExistence type="predicted"/>
<feature type="compositionally biased region" description="Basic and acidic residues" evidence="1">
    <location>
        <begin position="130"/>
        <end position="143"/>
    </location>
</feature>
<name>V9GZT7_EUPCR</name>
<sequence>MWDVFSTLDSDLAFQFVKFAIDQRAEEENEGDKTIEIDEDVLRDMKSVKYFSKKKGKALYMLKANKDYTTVKRKRRREFTTFDPDNKEEEKEYHGKRVKRQETENVMISNPFKKKRNVFLDEKEVRISRRNSDESDMRIDVPKKGAMTPNPFSHKDSEYLNFY</sequence>
<evidence type="ECO:0000313" key="2">
    <source>
        <dbReference type="EMBL" id="AAA91342.1"/>
    </source>
</evidence>
<organism evidence="2">
    <name type="scientific">Euplotes crassus</name>
    <dbReference type="NCBI Taxonomy" id="5936"/>
    <lineage>
        <taxon>Eukaryota</taxon>
        <taxon>Sar</taxon>
        <taxon>Alveolata</taxon>
        <taxon>Ciliophora</taxon>
        <taxon>Intramacronucleata</taxon>
        <taxon>Spirotrichea</taxon>
        <taxon>Hypotrichia</taxon>
        <taxon>Euplotida</taxon>
        <taxon>Euplotidae</taxon>
        <taxon>Moneuplotes</taxon>
    </lineage>
</organism>
<reference evidence="2" key="1">
    <citation type="journal article" date="1993" name="Gene">
        <title>Structures of the Euplotes crassus Tec1 and Tec2 elements: identification of putative transposase coding regions.</title>
        <authorList>
            <person name="Jahn C.L."/>
            <person name="Doktor S.Z."/>
            <person name="Frels J.S."/>
            <person name="Jaraczewski J.W."/>
            <person name="Krikau M.F."/>
        </authorList>
    </citation>
    <scope>NUCLEOTIDE SEQUENCE</scope>
</reference>
<dbReference type="AlphaFoldDB" id="V9GZT7"/>
<dbReference type="EMBL" id="L03360">
    <property type="protein sequence ID" value="AAA91342.1"/>
    <property type="molecule type" value="Genomic_DNA"/>
</dbReference>
<accession>V9GZT7</accession>